<dbReference type="RefSeq" id="WP_138931095.1">
    <property type="nucleotide sequence ID" value="NZ_SWMU01000001.1"/>
</dbReference>
<keyword evidence="1" id="KW-0175">Coiled coil</keyword>
<protein>
    <recommendedName>
        <fullName evidence="5">Adhesin domain-containing protein</fullName>
    </recommendedName>
</protein>
<sequence length="442" mass="50294">MKKIPFIKFSLCLLFVLSGYAQKSKTYTESFNVNKDTEVSLKADHAEIIIETWNKSRVDVEATITVDVEDEKLANKILENFEFEALGNSSKVEIRAGRKGTNVYAGSVHFFPEGEIEVLTEDIKGIEAPPAPPLPPLPPSVGNIDMDFDMERFNEEGKAYIIEFQKEIREMFGDSNFKEEMQEWKDKFKEEMEKSGLKDSIRVLTYKLKDEIRPALREMRKELEEQRAELQEERSHLNGFRADHKVKKKIIIKMPKDAKLDLDVKRSELKIASLNQIDANLNYSGLQIDELSGKNCSVSASHSNVAITKANELNLNIKYAKRVNIGEVNDLISTSKTSNLVIDLVNQKALIDGSFGDLVIKDINQNFNLIDINLKNSKAKVNVPDVSYNFYINSKSSEVNLDSGLEYKVSEAFDAKIYQNKNSQNTSRVLNIKADYSRFELH</sequence>
<evidence type="ECO:0000313" key="4">
    <source>
        <dbReference type="Proteomes" id="UP000306552"/>
    </source>
</evidence>
<reference evidence="3 4" key="1">
    <citation type="submission" date="2019-04" db="EMBL/GenBank/DDBJ databases">
        <title>Psychroflexus halotolerans sp. nov., isolated from a marine solar saltern.</title>
        <authorList>
            <person name="Feng X."/>
        </authorList>
    </citation>
    <scope>NUCLEOTIDE SEQUENCE [LARGE SCALE GENOMIC DNA]</scope>
    <source>
        <strain evidence="3 4">WDS2C27</strain>
    </source>
</reference>
<name>A0A4U5TV19_9FLAO</name>
<dbReference type="EMBL" id="SWMU01000001">
    <property type="protein sequence ID" value="TKS57394.1"/>
    <property type="molecule type" value="Genomic_DNA"/>
</dbReference>
<proteinExistence type="predicted"/>
<dbReference type="AlphaFoldDB" id="A0A4U5TV19"/>
<comment type="caution">
    <text evidence="3">The sequence shown here is derived from an EMBL/GenBank/DDBJ whole genome shotgun (WGS) entry which is preliminary data.</text>
</comment>
<evidence type="ECO:0008006" key="5">
    <source>
        <dbReference type="Google" id="ProtNLM"/>
    </source>
</evidence>
<dbReference type="OrthoDB" id="1420424at2"/>
<evidence type="ECO:0000256" key="1">
    <source>
        <dbReference type="SAM" id="Coils"/>
    </source>
</evidence>
<keyword evidence="4" id="KW-1185">Reference proteome</keyword>
<accession>A0A4U5TV19</accession>
<keyword evidence="2" id="KW-0732">Signal</keyword>
<evidence type="ECO:0000313" key="3">
    <source>
        <dbReference type="EMBL" id="TKS57394.1"/>
    </source>
</evidence>
<feature type="coiled-coil region" evidence="1">
    <location>
        <begin position="213"/>
        <end position="243"/>
    </location>
</feature>
<feature type="signal peptide" evidence="2">
    <location>
        <begin position="1"/>
        <end position="21"/>
    </location>
</feature>
<dbReference type="Proteomes" id="UP000306552">
    <property type="component" value="Unassembled WGS sequence"/>
</dbReference>
<organism evidence="3 4">
    <name type="scientific">Mesohalobacter halotolerans</name>
    <dbReference type="NCBI Taxonomy" id="1883405"/>
    <lineage>
        <taxon>Bacteria</taxon>
        <taxon>Pseudomonadati</taxon>
        <taxon>Bacteroidota</taxon>
        <taxon>Flavobacteriia</taxon>
        <taxon>Flavobacteriales</taxon>
        <taxon>Flavobacteriaceae</taxon>
        <taxon>Mesohalobacter</taxon>
    </lineage>
</organism>
<gene>
    <name evidence="3" type="ORF">FCN74_02935</name>
</gene>
<feature type="chain" id="PRO_5020720288" description="Adhesin domain-containing protein" evidence="2">
    <location>
        <begin position="22"/>
        <end position="442"/>
    </location>
</feature>
<evidence type="ECO:0000256" key="2">
    <source>
        <dbReference type="SAM" id="SignalP"/>
    </source>
</evidence>